<evidence type="ECO:0000259" key="1">
    <source>
        <dbReference type="Pfam" id="PF00188"/>
    </source>
</evidence>
<reference evidence="3 4" key="1">
    <citation type="submission" date="2016-07" db="EMBL/GenBank/DDBJ databases">
        <title>Caryophanon latum genome sequencing.</title>
        <authorList>
            <person name="Verma A."/>
            <person name="Pal Y."/>
            <person name="Krishnamurthi S."/>
        </authorList>
    </citation>
    <scope>NUCLEOTIDE SEQUENCE [LARGE SCALE GENOMIC DNA]</scope>
    <source>
        <strain evidence="3 4">DSM 14151</strain>
    </source>
</reference>
<dbReference type="Pfam" id="PF00188">
    <property type="entry name" value="CAP"/>
    <property type="match status" value="1"/>
</dbReference>
<dbReference type="Pfam" id="PF14504">
    <property type="entry name" value="CAP_assoc_N"/>
    <property type="match status" value="1"/>
</dbReference>
<name>A0A1C0YW56_9BACL</name>
<dbReference type="Proteomes" id="UP000093482">
    <property type="component" value="Unassembled WGS sequence"/>
</dbReference>
<dbReference type="InterPro" id="IPR029410">
    <property type="entry name" value="CAP_assoc"/>
</dbReference>
<dbReference type="Gene3D" id="3.40.33.10">
    <property type="entry name" value="CAP"/>
    <property type="match status" value="1"/>
</dbReference>
<dbReference type="OrthoDB" id="9783944at2"/>
<evidence type="ECO:0008006" key="5">
    <source>
        <dbReference type="Google" id="ProtNLM"/>
    </source>
</evidence>
<dbReference type="EMBL" id="MATO01000028">
    <property type="protein sequence ID" value="OCS91402.1"/>
    <property type="molecule type" value="Genomic_DNA"/>
</dbReference>
<dbReference type="InterPro" id="IPR014044">
    <property type="entry name" value="CAP_dom"/>
</dbReference>
<keyword evidence="4" id="KW-1185">Reference proteome</keyword>
<evidence type="ECO:0000313" key="4">
    <source>
        <dbReference type="Proteomes" id="UP000093482"/>
    </source>
</evidence>
<evidence type="ECO:0000259" key="2">
    <source>
        <dbReference type="Pfam" id="PF14504"/>
    </source>
</evidence>
<dbReference type="InterPro" id="IPR035940">
    <property type="entry name" value="CAP_sf"/>
</dbReference>
<evidence type="ECO:0000313" key="3">
    <source>
        <dbReference type="EMBL" id="OCS91402.1"/>
    </source>
</evidence>
<proteinExistence type="predicted"/>
<dbReference type="SUPFAM" id="SSF55797">
    <property type="entry name" value="PR-1-like"/>
    <property type="match status" value="1"/>
</dbReference>
<dbReference type="RefSeq" id="WP_066463225.1">
    <property type="nucleotide sequence ID" value="NZ_MATO01000028.1"/>
</dbReference>
<comment type="caution">
    <text evidence="3">The sequence shown here is derived from an EMBL/GenBank/DDBJ whole genome shotgun (WGS) entry which is preliminary data.</text>
</comment>
<sequence>MQTFYKIVIAVVIIGVITYYTTNSVKENEVLEGPNVTEPLPQQQINVQHDALARPDDGISTFIDGSIEAFQKKYGKADRIDVAEFNEEWHVYNASHDTFMLVGVEDGNVAQIYVGGASIDMSPFAINQPLEELYRSMIIQSEVNVTIGESVYSFTLSEEDLHQRLLIAYEDLYAQVYVSENVGTIQGVRFLNASTLVAQQPYEMIFMGELVNTKPPTSYEQTEIDAAQALLLTDLANVARAKEQLPELLVETRLSELARTHSEEMVREGYLSSESPTKGDIKQQLAQIGMTYKQAGSNVALSYIDAIEAMHGWLNSKSHRSMILNKSFTAMGSGVFLNNYTQMFIAQ</sequence>
<dbReference type="PANTHER" id="PTHR31157">
    <property type="entry name" value="SCP DOMAIN-CONTAINING PROTEIN"/>
    <property type="match status" value="1"/>
</dbReference>
<feature type="domain" description="CAP-associated" evidence="2">
    <location>
        <begin position="65"/>
        <end position="202"/>
    </location>
</feature>
<dbReference type="AlphaFoldDB" id="A0A1C0YW56"/>
<protein>
    <recommendedName>
        <fullName evidence="5">SCP domain-containing protein</fullName>
    </recommendedName>
</protein>
<gene>
    <name evidence="3" type="ORF">A6K76_08615</name>
</gene>
<accession>A0A1C0YW56</accession>
<feature type="domain" description="SCP" evidence="1">
    <location>
        <begin position="234"/>
        <end position="336"/>
    </location>
</feature>
<organism evidence="3 4">
    <name type="scientific">Caryophanon latum</name>
    <dbReference type="NCBI Taxonomy" id="33977"/>
    <lineage>
        <taxon>Bacteria</taxon>
        <taxon>Bacillati</taxon>
        <taxon>Bacillota</taxon>
        <taxon>Bacilli</taxon>
        <taxon>Bacillales</taxon>
        <taxon>Caryophanaceae</taxon>
        <taxon>Caryophanon</taxon>
    </lineage>
</organism>
<dbReference type="CDD" id="cd05379">
    <property type="entry name" value="CAP_bacterial"/>
    <property type="match status" value="1"/>
</dbReference>
<dbReference type="PANTHER" id="PTHR31157:SF26">
    <property type="entry name" value="SCP-LIKE EXTRACELLULAR PROTEIN"/>
    <property type="match status" value="1"/>
</dbReference>